<dbReference type="EMBL" id="GBRH01180944">
    <property type="protein sequence ID" value="JAE16952.1"/>
    <property type="molecule type" value="Transcribed_RNA"/>
</dbReference>
<accession>A0A0A9FXF3</accession>
<dbReference type="AlphaFoldDB" id="A0A0A9FXF3"/>
<proteinExistence type="predicted"/>
<protein>
    <submittedName>
        <fullName evidence="1">Uncharacterized protein</fullName>
    </submittedName>
</protein>
<evidence type="ECO:0000313" key="1">
    <source>
        <dbReference type="EMBL" id="JAE16952.1"/>
    </source>
</evidence>
<sequence>MLSWTQLLSLFMHGLRHRQRVRAVELALGGRGPPGMALGRHDHLLLHPGLVVHHRVLVLLVALEHRVQVRVRQVRLQIEVWLPRTFQCVLPHRLL</sequence>
<organism evidence="1">
    <name type="scientific">Arundo donax</name>
    <name type="common">Giant reed</name>
    <name type="synonym">Donax arundinaceus</name>
    <dbReference type="NCBI Taxonomy" id="35708"/>
    <lineage>
        <taxon>Eukaryota</taxon>
        <taxon>Viridiplantae</taxon>
        <taxon>Streptophyta</taxon>
        <taxon>Embryophyta</taxon>
        <taxon>Tracheophyta</taxon>
        <taxon>Spermatophyta</taxon>
        <taxon>Magnoliopsida</taxon>
        <taxon>Liliopsida</taxon>
        <taxon>Poales</taxon>
        <taxon>Poaceae</taxon>
        <taxon>PACMAD clade</taxon>
        <taxon>Arundinoideae</taxon>
        <taxon>Arundineae</taxon>
        <taxon>Arundo</taxon>
    </lineage>
</organism>
<reference evidence="1" key="1">
    <citation type="submission" date="2014-09" db="EMBL/GenBank/DDBJ databases">
        <authorList>
            <person name="Magalhaes I.L.F."/>
            <person name="Oliveira U."/>
            <person name="Santos F.R."/>
            <person name="Vidigal T.H.D.A."/>
            <person name="Brescovit A.D."/>
            <person name="Santos A.J."/>
        </authorList>
    </citation>
    <scope>NUCLEOTIDE SEQUENCE</scope>
    <source>
        <tissue evidence="1">Shoot tissue taken approximately 20 cm above the soil surface</tissue>
    </source>
</reference>
<name>A0A0A9FXF3_ARUDO</name>
<reference evidence="1" key="2">
    <citation type="journal article" date="2015" name="Data Brief">
        <title>Shoot transcriptome of the giant reed, Arundo donax.</title>
        <authorList>
            <person name="Barrero R.A."/>
            <person name="Guerrero F.D."/>
            <person name="Moolhuijzen P."/>
            <person name="Goolsby J.A."/>
            <person name="Tidwell J."/>
            <person name="Bellgard S.E."/>
            <person name="Bellgard M.I."/>
        </authorList>
    </citation>
    <scope>NUCLEOTIDE SEQUENCE</scope>
    <source>
        <tissue evidence="1">Shoot tissue taken approximately 20 cm above the soil surface</tissue>
    </source>
</reference>